<evidence type="ECO:0000256" key="4">
    <source>
        <dbReference type="ARBA" id="ARBA00022989"/>
    </source>
</evidence>
<evidence type="ECO:0000256" key="1">
    <source>
        <dbReference type="ARBA" id="ARBA00004141"/>
    </source>
</evidence>
<evidence type="ECO:0000313" key="10">
    <source>
        <dbReference type="RefSeq" id="XP_018008674.1"/>
    </source>
</evidence>
<dbReference type="OMA" id="WRECESC"/>
<dbReference type="InterPro" id="IPR039859">
    <property type="entry name" value="PFA4/ZDH16/20/ERF2-like"/>
</dbReference>
<dbReference type="GeneID" id="108666339"/>
<feature type="domain" description="Palmitoyltransferase DHHC" evidence="8">
    <location>
        <begin position="145"/>
        <end position="287"/>
    </location>
</feature>
<feature type="transmembrane region" description="Helical" evidence="7">
    <location>
        <begin position="67"/>
        <end position="91"/>
    </location>
</feature>
<comment type="catalytic activity">
    <reaction evidence="7">
        <text>L-cysteinyl-[protein] + hexadecanoyl-CoA = S-hexadecanoyl-L-cysteinyl-[protein] + CoA</text>
        <dbReference type="Rhea" id="RHEA:36683"/>
        <dbReference type="Rhea" id="RHEA-COMP:10131"/>
        <dbReference type="Rhea" id="RHEA-COMP:11032"/>
        <dbReference type="ChEBI" id="CHEBI:29950"/>
        <dbReference type="ChEBI" id="CHEBI:57287"/>
        <dbReference type="ChEBI" id="CHEBI:57379"/>
        <dbReference type="ChEBI" id="CHEBI:74151"/>
        <dbReference type="EC" id="2.3.1.225"/>
    </reaction>
</comment>
<feature type="transmembrane region" description="Helical" evidence="7">
    <location>
        <begin position="227"/>
        <end position="247"/>
    </location>
</feature>
<comment type="subcellular location">
    <subcellularLocation>
        <location evidence="1">Membrane</location>
        <topology evidence="1">Multi-pass membrane protein</topology>
    </subcellularLocation>
</comment>
<feature type="transmembrane region" description="Helical" evidence="7">
    <location>
        <begin position="178"/>
        <end position="207"/>
    </location>
</feature>
<evidence type="ECO:0000256" key="5">
    <source>
        <dbReference type="ARBA" id="ARBA00023136"/>
    </source>
</evidence>
<dbReference type="KEGG" id="hazt:108666339"/>
<reference evidence="10" key="1">
    <citation type="submission" date="2025-08" db="UniProtKB">
        <authorList>
            <consortium name="RefSeq"/>
        </authorList>
    </citation>
    <scope>IDENTIFICATION</scope>
    <source>
        <tissue evidence="10">Whole organism</tissue>
    </source>
</reference>
<evidence type="ECO:0000256" key="7">
    <source>
        <dbReference type="RuleBase" id="RU079119"/>
    </source>
</evidence>
<evidence type="ECO:0000313" key="9">
    <source>
        <dbReference type="Proteomes" id="UP000694843"/>
    </source>
</evidence>
<gene>
    <name evidence="10" type="primary">LOC108666339</name>
</gene>
<dbReference type="Proteomes" id="UP000694843">
    <property type="component" value="Unplaced"/>
</dbReference>
<proteinExistence type="inferred from homology"/>
<dbReference type="AlphaFoldDB" id="A0A8B7N5X5"/>
<evidence type="ECO:0000259" key="8">
    <source>
        <dbReference type="Pfam" id="PF01529"/>
    </source>
</evidence>
<keyword evidence="5 7" id="KW-0472">Membrane</keyword>
<name>A0A8B7N5X5_HYAAZ</name>
<comment type="similarity">
    <text evidence="7">Belongs to the DHHC palmitoyltransferase family.</text>
</comment>
<evidence type="ECO:0000256" key="6">
    <source>
        <dbReference type="ARBA" id="ARBA00023315"/>
    </source>
</evidence>
<evidence type="ECO:0000256" key="3">
    <source>
        <dbReference type="ARBA" id="ARBA00022692"/>
    </source>
</evidence>
<dbReference type="PANTHER" id="PTHR12246">
    <property type="entry name" value="PALMITOYLTRANSFERASE ZDHHC16"/>
    <property type="match status" value="1"/>
</dbReference>
<feature type="transmembrane region" description="Helical" evidence="7">
    <location>
        <begin position="97"/>
        <end position="117"/>
    </location>
</feature>
<comment type="domain">
    <text evidence="7">The DHHC domain is required for palmitoyltransferase activity.</text>
</comment>
<feature type="transmembrane region" description="Helical" evidence="7">
    <location>
        <begin position="23"/>
        <end position="46"/>
    </location>
</feature>
<dbReference type="GO" id="GO:0019706">
    <property type="term" value="F:protein-cysteine S-palmitoyltransferase activity"/>
    <property type="evidence" value="ECO:0007669"/>
    <property type="project" value="UniProtKB-EC"/>
</dbReference>
<dbReference type="Pfam" id="PF01529">
    <property type="entry name" value="DHHC"/>
    <property type="match status" value="1"/>
</dbReference>
<dbReference type="EC" id="2.3.1.225" evidence="7"/>
<sequence length="332" mass="38795">MSGLPHNNVTTCWSSLTFKKVAILLYWSLGGFYGCAMLRAAQRAFLRRWRDGALFQLRPPARTLKVFMAYLTRLGPISTLVIILLLIHFTYQLLPASVFSTFLLVFFIVELFGNWLLFLRTKSFIEKCTGNSEISPGLSHSECRHLRYCPSCKIYKPERSHHCSLCDRCIHQRDHHCFFLGTCVGGYNLCYFVIFCFYACIGCFYSANKLHKYYSQTYLRDFWSAQFHYYFYPVTLIHWFYGQAALAEVGWVTLLYIAVATVLFTGFCVTQQLFYVFRGQTAYEYNKGLLMVHRSAAHNFLHVFGRYWMLQLLVPLPRCYRDITNTTILKIV</sequence>
<protein>
    <recommendedName>
        <fullName evidence="7">Palmitoyltransferase</fullName>
        <ecNumber evidence="7">2.3.1.225</ecNumber>
    </recommendedName>
</protein>
<keyword evidence="9" id="KW-1185">Reference proteome</keyword>
<keyword evidence="2 7" id="KW-0808">Transferase</keyword>
<keyword evidence="3 7" id="KW-0812">Transmembrane</keyword>
<dbReference type="PROSITE" id="PS50216">
    <property type="entry name" value="DHHC"/>
    <property type="match status" value="1"/>
</dbReference>
<dbReference type="GO" id="GO:0016020">
    <property type="term" value="C:membrane"/>
    <property type="evidence" value="ECO:0007669"/>
    <property type="project" value="UniProtKB-SubCell"/>
</dbReference>
<evidence type="ECO:0000256" key="2">
    <source>
        <dbReference type="ARBA" id="ARBA00022679"/>
    </source>
</evidence>
<keyword evidence="4 7" id="KW-1133">Transmembrane helix</keyword>
<dbReference type="OrthoDB" id="302728at2759"/>
<feature type="transmembrane region" description="Helical" evidence="7">
    <location>
        <begin position="254"/>
        <end position="277"/>
    </location>
</feature>
<organism evidence="9 10">
    <name type="scientific">Hyalella azteca</name>
    <name type="common">Amphipod</name>
    <dbReference type="NCBI Taxonomy" id="294128"/>
    <lineage>
        <taxon>Eukaryota</taxon>
        <taxon>Metazoa</taxon>
        <taxon>Ecdysozoa</taxon>
        <taxon>Arthropoda</taxon>
        <taxon>Crustacea</taxon>
        <taxon>Multicrustacea</taxon>
        <taxon>Malacostraca</taxon>
        <taxon>Eumalacostraca</taxon>
        <taxon>Peracarida</taxon>
        <taxon>Amphipoda</taxon>
        <taxon>Senticaudata</taxon>
        <taxon>Talitrida</taxon>
        <taxon>Talitroidea</taxon>
        <taxon>Hyalellidae</taxon>
        <taxon>Hyalella</taxon>
    </lineage>
</organism>
<dbReference type="RefSeq" id="XP_018008674.1">
    <property type="nucleotide sequence ID" value="XM_018153185.2"/>
</dbReference>
<keyword evidence="6 7" id="KW-0012">Acyltransferase</keyword>
<dbReference type="InterPro" id="IPR001594">
    <property type="entry name" value="Palmitoyltrfase_DHHC"/>
</dbReference>
<accession>A0A8B7N5X5</accession>